<dbReference type="Pfam" id="PF22669">
    <property type="entry name" value="Exo_endo_phos2"/>
    <property type="match status" value="2"/>
</dbReference>
<dbReference type="Proteomes" id="UP000835052">
    <property type="component" value="Unassembled WGS sequence"/>
</dbReference>
<dbReference type="PANTHER" id="PTHR12997:SF2">
    <property type="entry name" value="INOSITOL POLYPHOSPHATE-5-PHOSPHATASE A"/>
    <property type="match status" value="1"/>
</dbReference>
<evidence type="ECO:0000256" key="2">
    <source>
        <dbReference type="ARBA" id="ARBA00022801"/>
    </source>
</evidence>
<evidence type="ECO:0000313" key="6">
    <source>
        <dbReference type="EMBL" id="CAD6190464.1"/>
    </source>
</evidence>
<protein>
    <recommendedName>
        <fullName evidence="1">inositol-polyphosphate 5-phosphatase</fullName>
        <ecNumber evidence="1">3.1.3.56</ecNumber>
    </recommendedName>
</protein>
<keyword evidence="2" id="KW-0378">Hydrolase</keyword>
<sequence>MLAHFFEPDARLHQSWLDTMKAKIDAENSDFVIIHMQETGGKKFAECSKQVPVLIERLRESLPQFSTMRAYADLEYESIEYTALGMVVFIRSSLLPNVYQFNFASHNYEPVKATGELVMSGLEKHKFIVKQKFPKHFWPAIKWGRKGYMQTRWKIKNKVFDFVNAHLFHDESNLALIHENPQLYSQNRKRALDFVLEELANLENGSAPLHFIFGDLNFRLDASSFLNKLTVRAAAHSLNDQEQTGSIGEGLEAPNNNLSPHPDLLRRTVSAIEFRRPSATEAIDGCVLRIEKKRFDYFNHAKLLDDWKSYLEDDKEATNFKQLHEIPINFPPTYPWSEDPEDSEALMKTRAPAWCDRVLMNNAAFEFIRGGGPTYESFGRETCTGDHKPVALSFSTRRPL</sequence>
<evidence type="ECO:0000256" key="1">
    <source>
        <dbReference type="ARBA" id="ARBA00012997"/>
    </source>
</evidence>
<feature type="domain" description="Inositol polyphosphate-related phosphatase" evidence="5">
    <location>
        <begin position="2"/>
        <end position="399"/>
    </location>
</feature>
<dbReference type="EMBL" id="CAJGYM010000016">
    <property type="protein sequence ID" value="CAD6190464.1"/>
    <property type="molecule type" value="Genomic_DNA"/>
</dbReference>
<dbReference type="Gene3D" id="3.60.10.10">
    <property type="entry name" value="Endonuclease/exonuclease/phosphatase"/>
    <property type="match status" value="1"/>
</dbReference>
<dbReference type="GO" id="GO:0004445">
    <property type="term" value="F:inositol-polyphosphate 5-phosphatase activity"/>
    <property type="evidence" value="ECO:0007669"/>
    <property type="project" value="UniProtKB-EC"/>
</dbReference>
<dbReference type="InterPro" id="IPR000300">
    <property type="entry name" value="IPPc"/>
</dbReference>
<comment type="caution">
    <text evidence="6">The sequence shown here is derived from an EMBL/GenBank/DDBJ whole genome shotgun (WGS) entry which is preliminary data.</text>
</comment>
<dbReference type="GO" id="GO:0046856">
    <property type="term" value="P:phosphatidylinositol dephosphorylation"/>
    <property type="evidence" value="ECO:0007669"/>
    <property type="project" value="InterPro"/>
</dbReference>
<dbReference type="InterPro" id="IPR039737">
    <property type="entry name" value="INPP5A"/>
</dbReference>
<accession>A0A8S1H598</accession>
<dbReference type="PANTHER" id="PTHR12997">
    <property type="entry name" value="TYPE I INOSITOL-1,4,5-TRISPHOSPHATE 5-PHOSPHATASE"/>
    <property type="match status" value="1"/>
</dbReference>
<dbReference type="EC" id="3.1.3.56" evidence="1"/>
<evidence type="ECO:0000259" key="5">
    <source>
        <dbReference type="SMART" id="SM00128"/>
    </source>
</evidence>
<dbReference type="SMART" id="SM00128">
    <property type="entry name" value="IPPc"/>
    <property type="match status" value="1"/>
</dbReference>
<dbReference type="AlphaFoldDB" id="A0A8S1H598"/>
<organism evidence="6 7">
    <name type="scientific">Caenorhabditis auriculariae</name>
    <dbReference type="NCBI Taxonomy" id="2777116"/>
    <lineage>
        <taxon>Eukaryota</taxon>
        <taxon>Metazoa</taxon>
        <taxon>Ecdysozoa</taxon>
        <taxon>Nematoda</taxon>
        <taxon>Chromadorea</taxon>
        <taxon>Rhabditida</taxon>
        <taxon>Rhabditina</taxon>
        <taxon>Rhabditomorpha</taxon>
        <taxon>Rhabditoidea</taxon>
        <taxon>Rhabditidae</taxon>
        <taxon>Peloderinae</taxon>
        <taxon>Caenorhabditis</taxon>
    </lineage>
</organism>
<feature type="region of interest" description="Disordered" evidence="4">
    <location>
        <begin position="242"/>
        <end position="262"/>
    </location>
</feature>
<dbReference type="FunFam" id="3.60.10.10:FF:000112">
    <property type="entry name" value="Probable type I inositol 1,4,5-trisphosphate 5-phosphatase"/>
    <property type="match status" value="2"/>
</dbReference>
<evidence type="ECO:0000313" key="7">
    <source>
        <dbReference type="Proteomes" id="UP000835052"/>
    </source>
</evidence>
<keyword evidence="7" id="KW-1185">Reference proteome</keyword>
<evidence type="ECO:0000256" key="4">
    <source>
        <dbReference type="SAM" id="MobiDB-lite"/>
    </source>
</evidence>
<evidence type="ECO:0000256" key="3">
    <source>
        <dbReference type="ARBA" id="ARBA00023599"/>
    </source>
</evidence>
<proteinExistence type="inferred from homology"/>
<dbReference type="SUPFAM" id="SSF56219">
    <property type="entry name" value="DNase I-like"/>
    <property type="match status" value="1"/>
</dbReference>
<gene>
    <name evidence="6" type="ORF">CAUJ_LOCUS6383</name>
</gene>
<name>A0A8S1H598_9PELO</name>
<reference evidence="6" key="1">
    <citation type="submission" date="2020-10" db="EMBL/GenBank/DDBJ databases">
        <authorList>
            <person name="Kikuchi T."/>
        </authorList>
    </citation>
    <scope>NUCLEOTIDE SEQUENCE</scope>
    <source>
        <strain evidence="6">NKZ352</strain>
    </source>
</reference>
<dbReference type="OrthoDB" id="5780965at2759"/>
<comment type="similarity">
    <text evidence="3">Belongs to the inositol 1,4,5-trisphosphate 5-phosphatase type I family.</text>
</comment>
<dbReference type="InterPro" id="IPR036691">
    <property type="entry name" value="Endo/exonu/phosph_ase_sf"/>
</dbReference>